<evidence type="ECO:0000313" key="3">
    <source>
        <dbReference type="Proteomes" id="UP001055439"/>
    </source>
</evidence>
<reference evidence="2" key="1">
    <citation type="submission" date="2022-05" db="EMBL/GenBank/DDBJ databases">
        <title>The Musa troglodytarum L. genome provides insights into the mechanism of non-climacteric behaviour and enrichment of carotenoids.</title>
        <authorList>
            <person name="Wang J."/>
        </authorList>
    </citation>
    <scope>NUCLEOTIDE SEQUENCE</scope>
    <source>
        <tissue evidence="2">Leaf</tissue>
    </source>
</reference>
<organism evidence="2 3">
    <name type="scientific">Musa troglodytarum</name>
    <name type="common">fe'i banana</name>
    <dbReference type="NCBI Taxonomy" id="320322"/>
    <lineage>
        <taxon>Eukaryota</taxon>
        <taxon>Viridiplantae</taxon>
        <taxon>Streptophyta</taxon>
        <taxon>Embryophyta</taxon>
        <taxon>Tracheophyta</taxon>
        <taxon>Spermatophyta</taxon>
        <taxon>Magnoliopsida</taxon>
        <taxon>Liliopsida</taxon>
        <taxon>Zingiberales</taxon>
        <taxon>Musaceae</taxon>
        <taxon>Musa</taxon>
    </lineage>
</organism>
<protein>
    <submittedName>
        <fullName evidence="2">Uncharacterized protein</fullName>
    </submittedName>
</protein>
<dbReference type="AlphaFoldDB" id="A0A9E7G7A8"/>
<name>A0A9E7G7A8_9LILI</name>
<evidence type="ECO:0000256" key="1">
    <source>
        <dbReference type="SAM" id="Phobius"/>
    </source>
</evidence>
<keyword evidence="1" id="KW-1133">Transmembrane helix</keyword>
<keyword evidence="3" id="KW-1185">Reference proteome</keyword>
<dbReference type="EMBL" id="CP097508">
    <property type="protein sequence ID" value="URE09400.1"/>
    <property type="molecule type" value="Genomic_DNA"/>
</dbReference>
<dbReference type="Proteomes" id="UP001055439">
    <property type="component" value="Chromosome 6"/>
</dbReference>
<proteinExistence type="predicted"/>
<keyword evidence="1" id="KW-0472">Membrane</keyword>
<sequence>MPKLNKFEVLKKVSIMQHFLFVFGMYIILLVASTFLWYFRMRI</sequence>
<keyword evidence="1" id="KW-0812">Transmembrane</keyword>
<feature type="transmembrane region" description="Helical" evidence="1">
    <location>
        <begin position="20"/>
        <end position="39"/>
    </location>
</feature>
<gene>
    <name evidence="2" type="ORF">MUK42_01080</name>
</gene>
<evidence type="ECO:0000313" key="2">
    <source>
        <dbReference type="EMBL" id="URE09400.1"/>
    </source>
</evidence>
<accession>A0A9E7G7A8</accession>